<feature type="domain" description="Phosphoribosyltransferase" evidence="1">
    <location>
        <begin position="11"/>
        <end position="187"/>
    </location>
</feature>
<dbReference type="GO" id="GO:0016757">
    <property type="term" value="F:glycosyltransferase activity"/>
    <property type="evidence" value="ECO:0007669"/>
    <property type="project" value="UniProtKB-KW"/>
</dbReference>
<dbReference type="CDD" id="cd06223">
    <property type="entry name" value="PRTases_typeI"/>
    <property type="match status" value="1"/>
</dbReference>
<evidence type="ECO:0000313" key="3">
    <source>
        <dbReference type="Proteomes" id="UP001597173"/>
    </source>
</evidence>
<dbReference type="EMBL" id="JBHTNF010000016">
    <property type="protein sequence ID" value="MFD1329989.1"/>
    <property type="molecule type" value="Genomic_DNA"/>
</dbReference>
<dbReference type="SUPFAM" id="SSF53271">
    <property type="entry name" value="PRTase-like"/>
    <property type="match status" value="1"/>
</dbReference>
<reference evidence="3" key="1">
    <citation type="journal article" date="2019" name="Int. J. Syst. Evol. Microbiol.">
        <title>The Global Catalogue of Microorganisms (GCM) 10K type strain sequencing project: providing services to taxonomists for standard genome sequencing and annotation.</title>
        <authorList>
            <consortium name="The Broad Institute Genomics Platform"/>
            <consortium name="The Broad Institute Genome Sequencing Center for Infectious Disease"/>
            <person name="Wu L."/>
            <person name="Ma J."/>
        </authorList>
    </citation>
    <scope>NUCLEOTIDE SEQUENCE [LARGE SCALE GENOMIC DNA]</scope>
    <source>
        <strain evidence="3">CCUG 55609</strain>
    </source>
</reference>
<keyword evidence="2" id="KW-0808">Transferase</keyword>
<dbReference type="InterPro" id="IPR000836">
    <property type="entry name" value="PRTase_dom"/>
</dbReference>
<keyword evidence="2" id="KW-0328">Glycosyltransferase</keyword>
<sequence>MSGFHQFVDRADAGRSLAELLSREAFERPVVLAIPRGGVAVGAEIAARLGAELDLLFVRKIGAPWNREVAIGAVAHCGAPETVFNSDLVGASGATRAYIEAEVARQIAEIDRQRKAYLGGKAAVTLEGRDVIVADDGVATGATLAAGLKALRLQGVRSVTLAIPVAPPEAIELLTPSVDRVVCLKQPRDFRAVGLHYLDFAQVSDGEVIEALQRGSGEAGQA</sequence>
<proteinExistence type="predicted"/>
<name>A0ABW3Z192_MYCRA</name>
<dbReference type="Gene3D" id="3.40.50.2020">
    <property type="match status" value="1"/>
</dbReference>
<dbReference type="Proteomes" id="UP001597173">
    <property type="component" value="Unassembled WGS sequence"/>
</dbReference>
<keyword evidence="3" id="KW-1185">Reference proteome</keyword>
<dbReference type="RefSeq" id="WP_374839966.1">
    <property type="nucleotide sequence ID" value="NZ_JBHEEW010000012.1"/>
</dbReference>
<gene>
    <name evidence="2" type="ORF">ACFQ33_19035</name>
</gene>
<dbReference type="Gene3D" id="3.30.1310.20">
    <property type="entry name" value="PRTase-like"/>
    <property type="match status" value="1"/>
</dbReference>
<evidence type="ECO:0000313" key="2">
    <source>
        <dbReference type="EMBL" id="MFD1329989.1"/>
    </source>
</evidence>
<organism evidence="2 3">
    <name type="scientific">Mycoplana ramosa</name>
    <name type="common">Mycoplana bullata</name>
    <dbReference type="NCBI Taxonomy" id="40837"/>
    <lineage>
        <taxon>Bacteria</taxon>
        <taxon>Pseudomonadati</taxon>
        <taxon>Pseudomonadota</taxon>
        <taxon>Alphaproteobacteria</taxon>
        <taxon>Hyphomicrobiales</taxon>
        <taxon>Rhizobiaceae</taxon>
        <taxon>Mycoplana</taxon>
    </lineage>
</organism>
<protein>
    <submittedName>
        <fullName evidence="2">Phosphoribosyltransferase</fullName>
    </submittedName>
</protein>
<evidence type="ECO:0000259" key="1">
    <source>
        <dbReference type="Pfam" id="PF00156"/>
    </source>
</evidence>
<dbReference type="InterPro" id="IPR029057">
    <property type="entry name" value="PRTase-like"/>
</dbReference>
<comment type="caution">
    <text evidence="2">The sequence shown here is derived from an EMBL/GenBank/DDBJ whole genome shotgun (WGS) entry which is preliminary data.</text>
</comment>
<accession>A0ABW3Z192</accession>
<dbReference type="Pfam" id="PF00156">
    <property type="entry name" value="Pribosyltran"/>
    <property type="match status" value="1"/>
</dbReference>